<keyword evidence="6" id="KW-0472">Membrane</keyword>
<keyword evidence="4 6" id="KW-0288">FMN</keyword>
<gene>
    <name evidence="6" type="primary">rnfG</name>
    <name evidence="8" type="ORF">GND95_02465</name>
</gene>
<comment type="similarity">
    <text evidence="6">Belongs to the RnfG family.</text>
</comment>
<evidence type="ECO:0000313" key="9">
    <source>
        <dbReference type="Proteomes" id="UP000483018"/>
    </source>
</evidence>
<dbReference type="HAMAP" id="MF_00479">
    <property type="entry name" value="RsxG_RnfG"/>
    <property type="match status" value="1"/>
</dbReference>
<comment type="subunit">
    <text evidence="6">The complex is composed of six subunits: RnfA, RnfB, RnfC, RnfD, RnfE and RnfG.</text>
</comment>
<keyword evidence="9" id="KW-1185">Reference proteome</keyword>
<dbReference type="OrthoDB" id="9787579at2"/>
<dbReference type="EC" id="7.-.-.-" evidence="6"/>
<dbReference type="PIRSF" id="PIRSF006091">
    <property type="entry name" value="E_trnsport_RnfG"/>
    <property type="match status" value="1"/>
</dbReference>
<dbReference type="GO" id="GO:0010181">
    <property type="term" value="F:FMN binding"/>
    <property type="evidence" value="ECO:0007669"/>
    <property type="project" value="InterPro"/>
</dbReference>
<dbReference type="AlphaFoldDB" id="A0A7C8HIH7"/>
<sequence>MREIVKLGLILFVITAVAGGLLGFANEITKEPIAKQVQQSKEEAMKQTLPQADKFEFIEVDLPEDSIILEVNAGYKGDTLEGFAVKVAPKGYGGAIEMMVGVSKDGVLQGVKVVSHSETPGLGANAQNAAFTSQYEGKSGELKVVKTTSGSDDEIQAITGATITTKAVTSGVNEVLNLLKHRVNTDTNEINFDFN</sequence>
<proteinExistence type="inferred from homology"/>
<dbReference type="NCBIfam" id="TIGR01947">
    <property type="entry name" value="rnfG"/>
    <property type="match status" value="1"/>
</dbReference>
<evidence type="ECO:0000313" key="8">
    <source>
        <dbReference type="EMBL" id="KAE9637314.1"/>
    </source>
</evidence>
<keyword evidence="6" id="KW-0812">Transmembrane</keyword>
<evidence type="ECO:0000256" key="6">
    <source>
        <dbReference type="HAMAP-Rule" id="MF_00479"/>
    </source>
</evidence>
<dbReference type="GO" id="GO:0005886">
    <property type="term" value="C:plasma membrane"/>
    <property type="evidence" value="ECO:0007669"/>
    <property type="project" value="UniProtKB-SubCell"/>
</dbReference>
<keyword evidence="2 6" id="KW-0597">Phosphoprotein</keyword>
<dbReference type="EMBL" id="WSLF01000001">
    <property type="protein sequence ID" value="KAE9637314.1"/>
    <property type="molecule type" value="Genomic_DNA"/>
</dbReference>
<evidence type="ECO:0000256" key="5">
    <source>
        <dbReference type="ARBA" id="ARBA00022982"/>
    </source>
</evidence>
<keyword evidence="6" id="KW-1278">Translocase</keyword>
<comment type="caution">
    <text evidence="8">The sequence shown here is derived from an EMBL/GenBank/DDBJ whole genome shotgun (WGS) entry which is preliminary data.</text>
</comment>
<name>A0A7C8HIH7_9FIRM</name>
<evidence type="ECO:0000259" key="7">
    <source>
        <dbReference type="SMART" id="SM00900"/>
    </source>
</evidence>
<dbReference type="PANTHER" id="PTHR36118">
    <property type="entry name" value="ION-TRANSLOCATING OXIDOREDUCTASE COMPLEX SUBUNIT G"/>
    <property type="match status" value="1"/>
</dbReference>
<keyword evidence="1 6" id="KW-0813">Transport</keyword>
<comment type="function">
    <text evidence="6">Part of a membrane-bound complex that couples electron transfer with translocation of ions across the membrane.</text>
</comment>
<dbReference type="GO" id="GO:0009055">
    <property type="term" value="F:electron transfer activity"/>
    <property type="evidence" value="ECO:0007669"/>
    <property type="project" value="InterPro"/>
</dbReference>
<dbReference type="RefSeq" id="WP_158739224.1">
    <property type="nucleotide sequence ID" value="NZ_WSLF01000001.1"/>
</dbReference>
<keyword evidence="5 6" id="KW-0249">Electron transport</keyword>
<keyword evidence="6" id="KW-1133">Transmembrane helix</keyword>
<accession>A0A7C8HIH7</accession>
<organism evidence="8 9">
    <name type="scientific">Defluviitalea raffinosedens</name>
    <dbReference type="NCBI Taxonomy" id="1450156"/>
    <lineage>
        <taxon>Bacteria</taxon>
        <taxon>Bacillati</taxon>
        <taxon>Bacillota</taxon>
        <taxon>Clostridia</taxon>
        <taxon>Lachnospirales</taxon>
        <taxon>Defluviitaleaceae</taxon>
        <taxon>Defluviitalea</taxon>
    </lineage>
</organism>
<dbReference type="GO" id="GO:0022900">
    <property type="term" value="P:electron transport chain"/>
    <property type="evidence" value="ECO:0007669"/>
    <property type="project" value="UniProtKB-UniRule"/>
</dbReference>
<reference evidence="8 9" key="1">
    <citation type="submission" date="2019-12" db="EMBL/GenBank/DDBJ databases">
        <title>Defluviitalea raffinosedens, isolated from a biogas fermenter, genome sequencing and characterization.</title>
        <authorList>
            <person name="Rettenmaier R."/>
            <person name="Schneider M."/>
            <person name="Neuhaus K."/>
            <person name="Liebl W."/>
            <person name="Zverlov V."/>
        </authorList>
    </citation>
    <scope>NUCLEOTIDE SEQUENCE [LARGE SCALE GENOMIC DNA]</scope>
    <source>
        <strain evidence="8 9">249c-K6</strain>
    </source>
</reference>
<dbReference type="SMART" id="SM00900">
    <property type="entry name" value="FMN_bind"/>
    <property type="match status" value="1"/>
</dbReference>
<dbReference type="Proteomes" id="UP000483018">
    <property type="component" value="Unassembled WGS sequence"/>
</dbReference>
<evidence type="ECO:0000256" key="3">
    <source>
        <dbReference type="ARBA" id="ARBA00022630"/>
    </source>
</evidence>
<dbReference type="Pfam" id="PF04205">
    <property type="entry name" value="FMN_bind"/>
    <property type="match status" value="1"/>
</dbReference>
<feature type="domain" description="FMN-binding" evidence="7">
    <location>
        <begin position="91"/>
        <end position="179"/>
    </location>
</feature>
<comment type="subcellular location">
    <subcellularLocation>
        <location evidence="6">Cell membrane</location>
        <topology evidence="6">Single-pass membrane protein</topology>
    </subcellularLocation>
</comment>
<comment type="cofactor">
    <cofactor evidence="6">
        <name>FMN</name>
        <dbReference type="ChEBI" id="CHEBI:58210"/>
    </cofactor>
</comment>
<feature type="modified residue" description="FMN phosphoryl threonine" evidence="6">
    <location>
        <position position="162"/>
    </location>
</feature>
<dbReference type="InterPro" id="IPR010209">
    <property type="entry name" value="Ion_transpt_RnfG/RsxG"/>
</dbReference>
<keyword evidence="3 6" id="KW-0285">Flavoprotein</keyword>
<dbReference type="InterPro" id="IPR007329">
    <property type="entry name" value="FMN-bd"/>
</dbReference>
<protein>
    <recommendedName>
        <fullName evidence="6">Ion-translocating oxidoreductase complex subunit G</fullName>
        <ecNumber evidence="6">7.-.-.-</ecNumber>
    </recommendedName>
    <alternativeName>
        <fullName evidence="6">Rnf electron transport complex subunit G</fullName>
    </alternativeName>
</protein>
<evidence type="ECO:0000256" key="2">
    <source>
        <dbReference type="ARBA" id="ARBA00022553"/>
    </source>
</evidence>
<keyword evidence="6" id="KW-1003">Cell membrane</keyword>
<evidence type="ECO:0000256" key="1">
    <source>
        <dbReference type="ARBA" id="ARBA00022448"/>
    </source>
</evidence>
<evidence type="ECO:0000256" key="4">
    <source>
        <dbReference type="ARBA" id="ARBA00022643"/>
    </source>
</evidence>
<dbReference type="PANTHER" id="PTHR36118:SF1">
    <property type="entry name" value="ION-TRANSLOCATING OXIDOREDUCTASE COMPLEX SUBUNIT G"/>
    <property type="match status" value="1"/>
</dbReference>